<evidence type="ECO:0000313" key="4">
    <source>
        <dbReference type="Proteomes" id="UP000045840"/>
    </source>
</evidence>
<reference evidence="2 3" key="2">
    <citation type="submission" date="2015-03" db="EMBL/GenBank/DDBJ databases">
        <authorList>
            <consortium name="Pathogen Informatics"/>
            <person name="Murphy D."/>
        </authorList>
    </citation>
    <scope>NUCLEOTIDE SEQUENCE [LARGE SCALE GENOMIC DNA]</scope>
    <source>
        <strain evidence="3">type strain: CIP110230</strain>
        <strain evidence="2">Type strain: CIP110230</strain>
    </source>
</reference>
<reference evidence="1" key="3">
    <citation type="submission" date="2015-03" db="EMBL/GenBank/DDBJ databases">
        <authorList>
            <person name="Murphy D."/>
        </authorList>
    </citation>
    <scope>NUCLEOTIDE SEQUENCE [LARGE SCALE GENOMIC DNA]</scope>
    <source>
        <strain evidence="1">A125KOH2</strain>
    </source>
</reference>
<evidence type="ECO:0000313" key="3">
    <source>
        <dbReference type="Proteomes" id="UP000044625"/>
    </source>
</evidence>
<gene>
    <name evidence="1" type="ORF">ERS008529_04939</name>
    <name evidence="2" type="ORF">ERS137968_04998</name>
</gene>
<keyword evidence="3" id="KW-1185">Reference proteome</keyword>
<dbReference type="Proteomes" id="UP000045840">
    <property type="component" value="Unassembled WGS sequence"/>
</dbReference>
<dbReference type="Pfam" id="PF11080">
    <property type="entry name" value="GhoS"/>
    <property type="match status" value="1"/>
</dbReference>
<dbReference type="Proteomes" id="UP000044625">
    <property type="component" value="Unassembled WGS sequence"/>
</dbReference>
<dbReference type="InterPro" id="IPR022597">
    <property type="entry name" value="GhoS"/>
</dbReference>
<dbReference type="Gene3D" id="3.30.70.2360">
    <property type="match status" value="1"/>
</dbReference>
<sequence length="94" mass="10350">MTSYIARVEISGGDANEYALLHEMMRGIGFSKEIVGDEGRVSSLPTGTYVANLDQDIDAVRDNIQRVALQVSDNSPQIVVCSFDRWSGYLMFAS</sequence>
<dbReference type="GO" id="GO:0004521">
    <property type="term" value="F:RNA endonuclease activity"/>
    <property type="evidence" value="ECO:0007669"/>
    <property type="project" value="InterPro"/>
</dbReference>
<accession>A0A0T9RSZ1</accession>
<evidence type="ECO:0000313" key="1">
    <source>
        <dbReference type="EMBL" id="CNI82717.1"/>
    </source>
</evidence>
<dbReference type="AlphaFoldDB" id="A0A0T9RSZ1"/>
<evidence type="ECO:0000313" key="2">
    <source>
        <dbReference type="EMBL" id="CRY69840.1"/>
    </source>
</evidence>
<dbReference type="InterPro" id="IPR038241">
    <property type="entry name" value="GhoS_sf"/>
</dbReference>
<dbReference type="EMBL" id="CQAZ01000193">
    <property type="protein sequence ID" value="CNI82717.1"/>
    <property type="molecule type" value="Genomic_DNA"/>
</dbReference>
<dbReference type="EMBL" id="CWJL01000167">
    <property type="protein sequence ID" value="CRY69840.1"/>
    <property type="molecule type" value="Genomic_DNA"/>
</dbReference>
<reference evidence="4" key="1">
    <citation type="submission" date="2015-03" db="EMBL/GenBank/DDBJ databases">
        <authorList>
            <consortium name="Pathogen Informatics"/>
        </authorList>
    </citation>
    <scope>NUCLEOTIDE SEQUENCE [LARGE SCALE GENOMIC DNA]</scope>
    <source>
        <strain evidence="4">A125KOH2</strain>
    </source>
</reference>
<organism evidence="1 4">
    <name type="scientific">Yersinia pekkanenii</name>
    <dbReference type="NCBI Taxonomy" id="1288385"/>
    <lineage>
        <taxon>Bacteria</taxon>
        <taxon>Pseudomonadati</taxon>
        <taxon>Pseudomonadota</taxon>
        <taxon>Gammaproteobacteria</taxon>
        <taxon>Enterobacterales</taxon>
        <taxon>Yersiniaceae</taxon>
        <taxon>Yersinia</taxon>
    </lineage>
</organism>
<protein>
    <submittedName>
        <fullName evidence="1">Phage protein</fullName>
    </submittedName>
</protein>
<name>A0A0T9RSZ1_9GAMM</name>
<proteinExistence type="predicted"/>